<gene>
    <name evidence="2" type="ORF">FUG_LOCUS318412</name>
    <name evidence="1" type="ORF">MDCFG202_LOCUS449368</name>
</gene>
<protein>
    <submittedName>
        <fullName evidence="1">Uncharacterized protein</fullName>
    </submittedName>
</protein>
<evidence type="ECO:0000313" key="3">
    <source>
        <dbReference type="Proteomes" id="UP000746612"/>
    </source>
</evidence>
<evidence type="ECO:0000313" key="1">
    <source>
        <dbReference type="EMBL" id="CAG1999172.1"/>
    </source>
</evidence>
<name>A0A2H3FSZ9_GIBZA</name>
<dbReference type="EMBL" id="CAJPIJ010000163">
    <property type="protein sequence ID" value="CAG1999172.1"/>
    <property type="molecule type" value="Genomic_DNA"/>
</dbReference>
<dbReference type="AlphaFoldDB" id="A0A2H3FSZ9"/>
<organism evidence="1 3">
    <name type="scientific">Gibberella zeae</name>
    <name type="common">Wheat head blight fungus</name>
    <name type="synonym">Fusarium graminearum</name>
    <dbReference type="NCBI Taxonomy" id="5518"/>
    <lineage>
        <taxon>Eukaryota</taxon>
        <taxon>Fungi</taxon>
        <taxon>Dikarya</taxon>
        <taxon>Ascomycota</taxon>
        <taxon>Pezizomycotina</taxon>
        <taxon>Sordariomycetes</taxon>
        <taxon>Hypocreomycetidae</taxon>
        <taxon>Hypocreales</taxon>
        <taxon>Nectriaceae</taxon>
        <taxon>Fusarium</taxon>
    </lineage>
</organism>
<reference evidence="1" key="2">
    <citation type="submission" date="2021-03" db="EMBL/GenBank/DDBJ databases">
        <authorList>
            <person name="Alouane T."/>
            <person name="Langin T."/>
            <person name="Bonhomme L."/>
        </authorList>
    </citation>
    <scope>NUCLEOTIDE SEQUENCE</scope>
    <source>
        <strain evidence="1">MDC_Fg202</strain>
    </source>
</reference>
<sequence length="84" mass="9504">MQQPASEWFDELVNNFADTIHEPEVKFIDESAVNYLLQSWVGAGPQCRPGKFISCDQSDKQWKGQDIWTHGGAQTVFDMLTVQG</sequence>
<accession>A0A2H3FSZ9</accession>
<proteinExistence type="predicted"/>
<dbReference type="EMBL" id="CAAKMV010000135">
    <property type="protein sequence ID" value="VIO58739.1"/>
    <property type="molecule type" value="Genomic_DNA"/>
</dbReference>
<dbReference type="Proteomes" id="UP000746612">
    <property type="component" value="Unassembled WGS sequence"/>
</dbReference>
<reference evidence="2" key="1">
    <citation type="submission" date="2019-04" db="EMBL/GenBank/DDBJ databases">
        <authorList>
            <person name="Melise S."/>
            <person name="Noan J."/>
            <person name="Okalmin O."/>
        </authorList>
    </citation>
    <scope>NUCLEOTIDE SEQUENCE</scope>
    <source>
        <strain evidence="2">FN9</strain>
    </source>
</reference>
<evidence type="ECO:0000313" key="2">
    <source>
        <dbReference type="EMBL" id="VIO58739.1"/>
    </source>
</evidence>